<dbReference type="EMBL" id="CTEC01000002">
    <property type="protein sequence ID" value="CQD20767.1"/>
    <property type="molecule type" value="Genomic_DNA"/>
</dbReference>
<organism evidence="5 6">
    <name type="scientific">Mycobacterium europaeum</name>
    <dbReference type="NCBI Taxonomy" id="761804"/>
    <lineage>
        <taxon>Bacteria</taxon>
        <taxon>Bacillati</taxon>
        <taxon>Actinomycetota</taxon>
        <taxon>Actinomycetes</taxon>
        <taxon>Mycobacteriales</taxon>
        <taxon>Mycobacteriaceae</taxon>
        <taxon>Mycobacterium</taxon>
        <taxon>Mycobacterium simiae complex</taxon>
    </lineage>
</organism>
<dbReference type="Proteomes" id="UP000199601">
    <property type="component" value="Unassembled WGS sequence"/>
</dbReference>
<reference evidence="6" key="1">
    <citation type="submission" date="2015-03" db="EMBL/GenBank/DDBJ databases">
        <authorList>
            <person name="Urmite Genomes"/>
        </authorList>
    </citation>
    <scope>NUCLEOTIDE SEQUENCE [LARGE SCALE GENOMIC DNA]</scope>
    <source>
        <strain evidence="6">CSUR P1344</strain>
    </source>
</reference>
<dbReference type="Pfam" id="PF20240">
    <property type="entry name" value="DUF6597"/>
    <property type="match status" value="1"/>
</dbReference>
<dbReference type="Gene3D" id="1.10.10.60">
    <property type="entry name" value="Homeodomain-like"/>
    <property type="match status" value="1"/>
</dbReference>
<name>A0A0U1DRP0_9MYCO</name>
<keyword evidence="6" id="KW-1185">Reference proteome</keyword>
<evidence type="ECO:0000256" key="2">
    <source>
        <dbReference type="ARBA" id="ARBA00023125"/>
    </source>
</evidence>
<gene>
    <name evidence="5" type="ORF">BN000_05019</name>
</gene>
<dbReference type="Pfam" id="PF12833">
    <property type="entry name" value="HTH_18"/>
    <property type="match status" value="1"/>
</dbReference>
<evidence type="ECO:0000259" key="4">
    <source>
        <dbReference type="PROSITE" id="PS01124"/>
    </source>
</evidence>
<evidence type="ECO:0000313" key="6">
    <source>
        <dbReference type="Proteomes" id="UP000199601"/>
    </source>
</evidence>
<evidence type="ECO:0000313" key="5">
    <source>
        <dbReference type="EMBL" id="CQD20767.1"/>
    </source>
</evidence>
<sequence>MVGRAGSAAVFDLVRRAPSELAGKFVEHYWSVCWDLTGRPPHDSLVITFPSMHLTHEWGTDSPRHGHALPATLVHGVVQRVFSITLSGRGAVVGARFKPGGFTARFGRDAAAVAGRVMRADGELFGGSVSFDDDIDAATAQFDAAIGAATRPDPTYAALATLLQRMRDEQALHSVDQVMAYSPWSARTTQRVFRRYVGVSVKWVLCRYRLQHAALALETDRCVDLADLAVRLGWYDQAHFTNDFRSMLGCSPGEYAQRYRR</sequence>
<dbReference type="PROSITE" id="PS01124">
    <property type="entry name" value="HTH_ARAC_FAMILY_2"/>
    <property type="match status" value="1"/>
</dbReference>
<dbReference type="PANTHER" id="PTHR46796">
    <property type="entry name" value="HTH-TYPE TRANSCRIPTIONAL ACTIVATOR RHAS-RELATED"/>
    <property type="match status" value="1"/>
</dbReference>
<dbReference type="OrthoDB" id="2559672at2"/>
<feature type="domain" description="HTH araC/xylS-type" evidence="4">
    <location>
        <begin position="156"/>
        <end position="258"/>
    </location>
</feature>
<dbReference type="InterPro" id="IPR009057">
    <property type="entry name" value="Homeodomain-like_sf"/>
</dbReference>
<dbReference type="InterPro" id="IPR018060">
    <property type="entry name" value="HTH_AraC"/>
</dbReference>
<dbReference type="SUPFAM" id="SSF46689">
    <property type="entry name" value="Homeodomain-like"/>
    <property type="match status" value="1"/>
</dbReference>
<evidence type="ECO:0000256" key="1">
    <source>
        <dbReference type="ARBA" id="ARBA00023015"/>
    </source>
</evidence>
<dbReference type="RefSeq" id="WP_090423434.1">
    <property type="nucleotide sequence ID" value="NZ_LQOU01000026.1"/>
</dbReference>
<dbReference type="AlphaFoldDB" id="A0A0U1DRP0"/>
<keyword evidence="3" id="KW-0804">Transcription</keyword>
<keyword evidence="1" id="KW-0805">Transcription regulation</keyword>
<evidence type="ECO:0000256" key="3">
    <source>
        <dbReference type="ARBA" id="ARBA00023163"/>
    </source>
</evidence>
<dbReference type="SMART" id="SM00342">
    <property type="entry name" value="HTH_ARAC"/>
    <property type="match status" value="1"/>
</dbReference>
<accession>A0A0U1DRP0</accession>
<dbReference type="InterPro" id="IPR050204">
    <property type="entry name" value="AraC_XylS_family_regulators"/>
</dbReference>
<proteinExistence type="predicted"/>
<dbReference type="GO" id="GO:0043565">
    <property type="term" value="F:sequence-specific DNA binding"/>
    <property type="evidence" value="ECO:0007669"/>
    <property type="project" value="InterPro"/>
</dbReference>
<dbReference type="InterPro" id="IPR046532">
    <property type="entry name" value="DUF6597"/>
</dbReference>
<dbReference type="GO" id="GO:0003700">
    <property type="term" value="F:DNA-binding transcription factor activity"/>
    <property type="evidence" value="ECO:0007669"/>
    <property type="project" value="InterPro"/>
</dbReference>
<keyword evidence="2" id="KW-0238">DNA-binding</keyword>
<protein>
    <submittedName>
        <fullName evidence="5">AraC family transcriptional regulator</fullName>
    </submittedName>
</protein>